<feature type="compositionally biased region" description="Basic and acidic residues" evidence="1">
    <location>
        <begin position="23"/>
        <end position="35"/>
    </location>
</feature>
<comment type="caution">
    <text evidence="2">The sequence shown here is derived from an EMBL/GenBank/DDBJ whole genome shotgun (WGS) entry which is preliminary data.</text>
</comment>
<dbReference type="Proteomes" id="UP000287651">
    <property type="component" value="Unassembled WGS sequence"/>
</dbReference>
<evidence type="ECO:0000313" key="2">
    <source>
        <dbReference type="EMBL" id="RRT60210.1"/>
    </source>
</evidence>
<feature type="compositionally biased region" description="Basic residues" evidence="1">
    <location>
        <begin position="36"/>
        <end position="52"/>
    </location>
</feature>
<sequence>MGGTYLSARLPVCGLPATGRYPPKVDRRRPIEGEKGKKKKRKRKKKKRRRKPSASPCPRTDVASPVH</sequence>
<feature type="non-terminal residue" evidence="2">
    <location>
        <position position="67"/>
    </location>
</feature>
<accession>A0A426Z882</accession>
<dbReference type="AlphaFoldDB" id="A0A426Z882"/>
<gene>
    <name evidence="2" type="ORF">B296_00036326</name>
</gene>
<name>A0A426Z882_ENSVE</name>
<feature type="region of interest" description="Disordered" evidence="1">
    <location>
        <begin position="1"/>
        <end position="67"/>
    </location>
</feature>
<dbReference type="EMBL" id="AMZH03007882">
    <property type="protein sequence ID" value="RRT60210.1"/>
    <property type="molecule type" value="Genomic_DNA"/>
</dbReference>
<proteinExistence type="predicted"/>
<organism evidence="2 3">
    <name type="scientific">Ensete ventricosum</name>
    <name type="common">Abyssinian banana</name>
    <name type="synonym">Musa ensete</name>
    <dbReference type="NCBI Taxonomy" id="4639"/>
    <lineage>
        <taxon>Eukaryota</taxon>
        <taxon>Viridiplantae</taxon>
        <taxon>Streptophyta</taxon>
        <taxon>Embryophyta</taxon>
        <taxon>Tracheophyta</taxon>
        <taxon>Spermatophyta</taxon>
        <taxon>Magnoliopsida</taxon>
        <taxon>Liliopsida</taxon>
        <taxon>Zingiberales</taxon>
        <taxon>Musaceae</taxon>
        <taxon>Ensete</taxon>
    </lineage>
</organism>
<evidence type="ECO:0000256" key="1">
    <source>
        <dbReference type="SAM" id="MobiDB-lite"/>
    </source>
</evidence>
<evidence type="ECO:0000313" key="3">
    <source>
        <dbReference type="Proteomes" id="UP000287651"/>
    </source>
</evidence>
<protein>
    <submittedName>
        <fullName evidence="2">Uncharacterized protein</fullName>
    </submittedName>
</protein>
<reference evidence="2 3" key="1">
    <citation type="journal article" date="2014" name="Agronomy (Basel)">
        <title>A Draft Genome Sequence for Ensete ventricosum, the Drought-Tolerant Tree Against Hunger.</title>
        <authorList>
            <person name="Harrison J."/>
            <person name="Moore K.A."/>
            <person name="Paszkiewicz K."/>
            <person name="Jones T."/>
            <person name="Grant M."/>
            <person name="Ambacheew D."/>
            <person name="Muzemil S."/>
            <person name="Studholme D.J."/>
        </authorList>
    </citation>
    <scope>NUCLEOTIDE SEQUENCE [LARGE SCALE GENOMIC DNA]</scope>
</reference>